<reference evidence="2 3" key="1">
    <citation type="submission" date="2023-07" db="EMBL/GenBank/DDBJ databases">
        <title>Genomic Encyclopedia of Type Strains, Phase IV (KMG-IV): sequencing the most valuable type-strain genomes for metagenomic binning, comparative biology and taxonomic classification.</title>
        <authorList>
            <person name="Goeker M."/>
        </authorList>
    </citation>
    <scope>NUCLEOTIDE SEQUENCE [LARGE SCALE GENOMIC DNA]</scope>
    <source>
        <strain evidence="2 3">DSM 46876</strain>
    </source>
</reference>
<proteinExistence type="predicted"/>
<evidence type="ECO:0000313" key="2">
    <source>
        <dbReference type="EMBL" id="MDQ0416978.1"/>
    </source>
</evidence>
<feature type="region of interest" description="Disordered" evidence="1">
    <location>
        <begin position="1"/>
        <end position="27"/>
    </location>
</feature>
<organism evidence="2 3">
    <name type="scientific">Croceifilum oryzae</name>
    <dbReference type="NCBI Taxonomy" id="1553429"/>
    <lineage>
        <taxon>Bacteria</taxon>
        <taxon>Bacillati</taxon>
        <taxon>Bacillota</taxon>
        <taxon>Bacilli</taxon>
        <taxon>Bacillales</taxon>
        <taxon>Thermoactinomycetaceae</taxon>
        <taxon>Croceifilum</taxon>
    </lineage>
</organism>
<dbReference type="Proteomes" id="UP001238450">
    <property type="component" value="Unassembled WGS sequence"/>
</dbReference>
<sequence length="45" mass="5358">MDKVRMEPEDRETDLDDRDLGEMVDEDEDKVHTEDVVAYDYLLVI</sequence>
<accession>A0AAJ1WS49</accession>
<evidence type="ECO:0000313" key="3">
    <source>
        <dbReference type="Proteomes" id="UP001238450"/>
    </source>
</evidence>
<comment type="caution">
    <text evidence="2">The sequence shown here is derived from an EMBL/GenBank/DDBJ whole genome shotgun (WGS) entry which is preliminary data.</text>
</comment>
<name>A0AAJ1WS49_9BACL</name>
<gene>
    <name evidence="2" type="ORF">J2Z48_001150</name>
</gene>
<dbReference type="RefSeq" id="WP_307251668.1">
    <property type="nucleotide sequence ID" value="NZ_JAUSUV010000004.1"/>
</dbReference>
<protein>
    <submittedName>
        <fullName evidence="2">Uncharacterized protein</fullName>
    </submittedName>
</protein>
<evidence type="ECO:0000256" key="1">
    <source>
        <dbReference type="SAM" id="MobiDB-lite"/>
    </source>
</evidence>
<dbReference type="EMBL" id="JAUSUV010000004">
    <property type="protein sequence ID" value="MDQ0416978.1"/>
    <property type="molecule type" value="Genomic_DNA"/>
</dbReference>
<keyword evidence="3" id="KW-1185">Reference proteome</keyword>
<feature type="compositionally biased region" description="Acidic residues" evidence="1">
    <location>
        <begin position="9"/>
        <end position="27"/>
    </location>
</feature>
<dbReference type="AlphaFoldDB" id="A0AAJ1WS49"/>